<dbReference type="InParanoid" id="A0A2P5FDT0"/>
<dbReference type="Proteomes" id="UP000237000">
    <property type="component" value="Unassembled WGS sequence"/>
</dbReference>
<reference evidence="2" key="1">
    <citation type="submission" date="2016-06" db="EMBL/GenBank/DDBJ databases">
        <title>Parallel loss of symbiosis genes in relatives of nitrogen-fixing non-legume Parasponia.</title>
        <authorList>
            <person name="Van Velzen R."/>
            <person name="Holmer R."/>
            <person name="Bu F."/>
            <person name="Rutten L."/>
            <person name="Van Zeijl A."/>
            <person name="Liu W."/>
            <person name="Santuari L."/>
            <person name="Cao Q."/>
            <person name="Sharma T."/>
            <person name="Shen D."/>
            <person name="Roswanjaya Y."/>
            <person name="Wardhani T."/>
            <person name="Kalhor M.S."/>
            <person name="Jansen J."/>
            <person name="Van den Hoogen J."/>
            <person name="Gungor B."/>
            <person name="Hartog M."/>
            <person name="Hontelez J."/>
            <person name="Verver J."/>
            <person name="Yang W.-C."/>
            <person name="Schijlen E."/>
            <person name="Repin R."/>
            <person name="Schilthuizen M."/>
            <person name="Schranz E."/>
            <person name="Heidstra R."/>
            <person name="Miyata K."/>
            <person name="Fedorova E."/>
            <person name="Kohlen W."/>
            <person name="Bisseling T."/>
            <person name="Smit S."/>
            <person name="Geurts R."/>
        </authorList>
    </citation>
    <scope>NUCLEOTIDE SEQUENCE [LARGE SCALE GENOMIC DNA]</scope>
    <source>
        <strain evidence="2">cv. RG33-2</strain>
    </source>
</reference>
<accession>A0A2P5FDT0</accession>
<organism evidence="1 2">
    <name type="scientific">Trema orientale</name>
    <name type="common">Charcoal tree</name>
    <name type="synonym">Celtis orientalis</name>
    <dbReference type="NCBI Taxonomy" id="63057"/>
    <lineage>
        <taxon>Eukaryota</taxon>
        <taxon>Viridiplantae</taxon>
        <taxon>Streptophyta</taxon>
        <taxon>Embryophyta</taxon>
        <taxon>Tracheophyta</taxon>
        <taxon>Spermatophyta</taxon>
        <taxon>Magnoliopsida</taxon>
        <taxon>eudicotyledons</taxon>
        <taxon>Gunneridae</taxon>
        <taxon>Pentapetalae</taxon>
        <taxon>rosids</taxon>
        <taxon>fabids</taxon>
        <taxon>Rosales</taxon>
        <taxon>Cannabaceae</taxon>
        <taxon>Trema</taxon>
    </lineage>
</organism>
<dbReference type="AlphaFoldDB" id="A0A2P5FDT0"/>
<proteinExistence type="predicted"/>
<dbReference type="EMBL" id="JXTC01000041">
    <property type="protein sequence ID" value="PON95938.1"/>
    <property type="molecule type" value="Genomic_DNA"/>
</dbReference>
<protein>
    <submittedName>
        <fullName evidence="1">Uncharacterized protein</fullName>
    </submittedName>
</protein>
<evidence type="ECO:0000313" key="2">
    <source>
        <dbReference type="Proteomes" id="UP000237000"/>
    </source>
</evidence>
<sequence>MREGKKNDDDGIVVLKKEKEWVEEEFEILKKQRNDMGCGLQETRRSLRLFLTFQNAFVYRENHRSQGVIRWSLLDHVEAPPCSVARTEATQVLRELEEAKKAFTPTLSASVQLFLNESSNFFLIIKRADKISVAGHFLEPPPFGWTPKDDVGARTHDLTLPK</sequence>
<comment type="caution">
    <text evidence="1">The sequence shown here is derived from an EMBL/GenBank/DDBJ whole genome shotgun (WGS) entry which is preliminary data.</text>
</comment>
<keyword evidence="2" id="KW-1185">Reference proteome</keyword>
<name>A0A2P5FDT0_TREOI</name>
<gene>
    <name evidence="1" type="ORF">TorRG33x02_081860</name>
</gene>
<evidence type="ECO:0000313" key="1">
    <source>
        <dbReference type="EMBL" id="PON95938.1"/>
    </source>
</evidence>